<feature type="transmembrane region" description="Helical" evidence="2">
    <location>
        <begin position="12"/>
        <end position="33"/>
    </location>
</feature>
<keyword evidence="4" id="KW-1185">Reference proteome</keyword>
<proteinExistence type="predicted"/>
<protein>
    <submittedName>
        <fullName evidence="3">Uncharacterized protein</fullName>
    </submittedName>
</protein>
<sequence>MNAIVRKFVEYIYNNYVGNFLGFVIGMASTRLVSHFFTTRSIRNGWGLFAKKTVLDKHTYTTMEWVISIVIGFIVFELVSKWLKRKLNELLPKYKYTKWMVKQEGNNHASAATAGKAAAQPVPQPVANSPE</sequence>
<keyword evidence="2" id="KW-1133">Transmembrane helix</keyword>
<gene>
    <name evidence="3" type="ORF">EG028_17140</name>
</gene>
<feature type="transmembrane region" description="Helical" evidence="2">
    <location>
        <begin position="65"/>
        <end position="83"/>
    </location>
</feature>
<organism evidence="3 4">
    <name type="scientific">Chitinophaga barathri</name>
    <dbReference type="NCBI Taxonomy" id="1647451"/>
    <lineage>
        <taxon>Bacteria</taxon>
        <taxon>Pseudomonadati</taxon>
        <taxon>Bacteroidota</taxon>
        <taxon>Chitinophagia</taxon>
        <taxon>Chitinophagales</taxon>
        <taxon>Chitinophagaceae</taxon>
        <taxon>Chitinophaga</taxon>
    </lineage>
</organism>
<keyword evidence="2" id="KW-0472">Membrane</keyword>
<dbReference type="Proteomes" id="UP000279089">
    <property type="component" value="Unassembled WGS sequence"/>
</dbReference>
<dbReference type="EMBL" id="RMBX01000009">
    <property type="protein sequence ID" value="RPD39853.1"/>
    <property type="molecule type" value="Genomic_DNA"/>
</dbReference>
<accession>A0A3N4MWS9</accession>
<dbReference type="RefSeq" id="WP_123864696.1">
    <property type="nucleotide sequence ID" value="NZ_QXZY01000010.1"/>
</dbReference>
<feature type="region of interest" description="Disordered" evidence="1">
    <location>
        <begin position="110"/>
        <end position="131"/>
    </location>
</feature>
<evidence type="ECO:0000256" key="1">
    <source>
        <dbReference type="SAM" id="MobiDB-lite"/>
    </source>
</evidence>
<evidence type="ECO:0000313" key="4">
    <source>
        <dbReference type="Proteomes" id="UP000279089"/>
    </source>
</evidence>
<dbReference type="AlphaFoldDB" id="A0A3N4MWS9"/>
<reference evidence="4" key="1">
    <citation type="submission" date="2018-11" db="EMBL/GenBank/DDBJ databases">
        <title>Chitinophaga lutea sp.nov., isolate from arsenic contaminated soil.</title>
        <authorList>
            <person name="Zong Y."/>
        </authorList>
    </citation>
    <scope>NUCLEOTIDE SEQUENCE [LARGE SCALE GENOMIC DNA]</scope>
    <source>
        <strain evidence="4">YLT18</strain>
    </source>
</reference>
<keyword evidence="2" id="KW-0812">Transmembrane</keyword>
<evidence type="ECO:0000313" key="3">
    <source>
        <dbReference type="EMBL" id="RPD39853.1"/>
    </source>
</evidence>
<evidence type="ECO:0000256" key="2">
    <source>
        <dbReference type="SAM" id="Phobius"/>
    </source>
</evidence>
<name>A0A3N4MWS9_9BACT</name>
<comment type="caution">
    <text evidence="3">The sequence shown here is derived from an EMBL/GenBank/DDBJ whole genome shotgun (WGS) entry which is preliminary data.</text>
</comment>